<evidence type="ECO:0000256" key="2">
    <source>
        <dbReference type="ARBA" id="ARBA00022649"/>
    </source>
</evidence>
<comment type="caution">
    <text evidence="6">The sequence shown here is derived from an EMBL/GenBank/DDBJ whole genome shotgun (WGS) entry which is preliminary data.</text>
</comment>
<keyword evidence="1" id="KW-0597">Phosphoprotein</keyword>
<evidence type="ECO:0000256" key="4">
    <source>
        <dbReference type="ARBA" id="ARBA00022741"/>
    </source>
</evidence>
<organism evidence="6 7">
    <name type="scientific">Glutamicibacter ardleyensis</name>
    <dbReference type="NCBI Taxonomy" id="225894"/>
    <lineage>
        <taxon>Bacteria</taxon>
        <taxon>Bacillati</taxon>
        <taxon>Actinomycetota</taxon>
        <taxon>Actinomycetes</taxon>
        <taxon>Micrococcales</taxon>
        <taxon>Micrococcaceae</taxon>
        <taxon>Glutamicibacter</taxon>
    </lineage>
</organism>
<proteinExistence type="predicted"/>
<dbReference type="InterPro" id="IPR008201">
    <property type="entry name" value="HepT-like"/>
</dbReference>
<dbReference type="PANTHER" id="PTHR34139">
    <property type="entry name" value="UPF0331 PROTEIN MJ0127"/>
    <property type="match status" value="1"/>
</dbReference>
<dbReference type="PANTHER" id="PTHR34139:SF1">
    <property type="entry name" value="RNASE MJ1380-RELATED"/>
    <property type="match status" value="1"/>
</dbReference>
<evidence type="ECO:0000313" key="7">
    <source>
        <dbReference type="Proteomes" id="UP000606115"/>
    </source>
</evidence>
<evidence type="ECO:0000256" key="1">
    <source>
        <dbReference type="ARBA" id="ARBA00022553"/>
    </source>
</evidence>
<dbReference type="Proteomes" id="UP000606115">
    <property type="component" value="Unassembled WGS sequence"/>
</dbReference>
<dbReference type="RefSeq" id="WP_188686902.1">
    <property type="nucleotide sequence ID" value="NZ_BMKX01000009.1"/>
</dbReference>
<keyword evidence="4" id="KW-0547">Nucleotide-binding</keyword>
<evidence type="ECO:0000256" key="3">
    <source>
        <dbReference type="ARBA" id="ARBA00022722"/>
    </source>
</evidence>
<reference evidence="7" key="1">
    <citation type="journal article" date="2019" name="Int. J. Syst. Evol. Microbiol.">
        <title>The Global Catalogue of Microorganisms (GCM) 10K type strain sequencing project: providing services to taxonomists for standard genome sequencing and annotation.</title>
        <authorList>
            <consortium name="The Broad Institute Genomics Platform"/>
            <consortium name="The Broad Institute Genome Sequencing Center for Infectious Disease"/>
            <person name="Wu L."/>
            <person name="Ma J."/>
        </authorList>
    </citation>
    <scope>NUCLEOTIDE SEQUENCE [LARGE SCALE GENOMIC DNA]</scope>
    <source>
        <strain evidence="7">CGMCC 1.3685</strain>
    </source>
</reference>
<keyword evidence="3" id="KW-0540">Nuclease</keyword>
<name>A0ABQ2DW67_9MICC</name>
<evidence type="ECO:0000313" key="6">
    <source>
        <dbReference type="EMBL" id="GGJ69841.1"/>
    </source>
</evidence>
<accession>A0ABQ2DW67</accession>
<keyword evidence="5" id="KW-0378">Hydrolase</keyword>
<dbReference type="Pfam" id="PF01934">
    <property type="entry name" value="HepT-like"/>
    <property type="match status" value="1"/>
</dbReference>
<dbReference type="GeneID" id="303305422"/>
<protein>
    <recommendedName>
        <fullName evidence="8">DUF86 domain-containing protein</fullName>
    </recommendedName>
</protein>
<keyword evidence="7" id="KW-1185">Reference proteome</keyword>
<dbReference type="EMBL" id="BMKX01000009">
    <property type="protein sequence ID" value="GGJ69841.1"/>
    <property type="molecule type" value="Genomic_DNA"/>
</dbReference>
<gene>
    <name evidence="6" type="ORF">GCM10007173_30840</name>
</gene>
<keyword evidence="2" id="KW-1277">Toxin-antitoxin system</keyword>
<sequence>MNDRDAASLNEIVRLCGVGANLVARGDQWYLADPDNVPGLAAESLIIKLGENVARLSRATTDRYAEVPWSLIKQMRDRLAHHYESTDYGAVWDTLVVDFPEISRYIQSLPDK</sequence>
<dbReference type="InterPro" id="IPR051813">
    <property type="entry name" value="HepT_RNase_toxin"/>
</dbReference>
<evidence type="ECO:0000256" key="5">
    <source>
        <dbReference type="ARBA" id="ARBA00022801"/>
    </source>
</evidence>
<evidence type="ECO:0008006" key="8">
    <source>
        <dbReference type="Google" id="ProtNLM"/>
    </source>
</evidence>